<reference evidence="3" key="1">
    <citation type="submission" date="2025-08" db="UniProtKB">
        <authorList>
            <consortium name="RefSeq"/>
        </authorList>
    </citation>
    <scope>IDENTIFICATION</scope>
</reference>
<feature type="signal peptide" evidence="1">
    <location>
        <begin position="1"/>
        <end position="20"/>
    </location>
</feature>
<keyword evidence="1" id="KW-0732">Signal</keyword>
<proteinExistence type="predicted"/>
<evidence type="ECO:0000313" key="2">
    <source>
        <dbReference type="Proteomes" id="UP001652628"/>
    </source>
</evidence>
<protein>
    <submittedName>
        <fullName evidence="3">Uncharacterized protein</fullName>
    </submittedName>
</protein>
<keyword evidence="2" id="KW-1185">Reference proteome</keyword>
<evidence type="ECO:0000313" key="3">
    <source>
        <dbReference type="RefSeq" id="XP_016930777.2"/>
    </source>
</evidence>
<dbReference type="RefSeq" id="XP_016930777.2">
    <property type="nucleotide sequence ID" value="XM_017075288.4"/>
</dbReference>
<dbReference type="GeneID" id="108010428"/>
<accession>A0AB39Z9V6</accession>
<sequence>MTVNILILGLSLLGITTAWPQDIGSGVMMAAGQVQQVFEMGSGLPVAQSAEIPGQGYEADSYIGEAIQMPMGRRR</sequence>
<organism evidence="2 3">
    <name type="scientific">Drosophila suzukii</name>
    <name type="common">Spotted-wing drosophila fruit fly</name>
    <dbReference type="NCBI Taxonomy" id="28584"/>
    <lineage>
        <taxon>Eukaryota</taxon>
        <taxon>Metazoa</taxon>
        <taxon>Ecdysozoa</taxon>
        <taxon>Arthropoda</taxon>
        <taxon>Hexapoda</taxon>
        <taxon>Insecta</taxon>
        <taxon>Pterygota</taxon>
        <taxon>Neoptera</taxon>
        <taxon>Endopterygota</taxon>
        <taxon>Diptera</taxon>
        <taxon>Brachycera</taxon>
        <taxon>Muscomorpha</taxon>
        <taxon>Ephydroidea</taxon>
        <taxon>Drosophilidae</taxon>
        <taxon>Drosophila</taxon>
        <taxon>Sophophora</taxon>
    </lineage>
</organism>
<feature type="chain" id="PRO_5046411869" evidence="1">
    <location>
        <begin position="21"/>
        <end position="75"/>
    </location>
</feature>
<name>A0AB39Z9V6_DROSZ</name>
<dbReference type="AlphaFoldDB" id="A0AB39Z9V6"/>
<dbReference type="Proteomes" id="UP001652628">
    <property type="component" value="Chromosome X"/>
</dbReference>
<gene>
    <name evidence="3" type="primary">LOC108010428</name>
</gene>
<evidence type="ECO:0000256" key="1">
    <source>
        <dbReference type="SAM" id="SignalP"/>
    </source>
</evidence>